<dbReference type="Proteomes" id="UP000286045">
    <property type="component" value="Unassembled WGS sequence"/>
</dbReference>
<evidence type="ECO:0000313" key="3">
    <source>
        <dbReference type="Proteomes" id="UP000286045"/>
    </source>
</evidence>
<evidence type="ECO:0000256" key="1">
    <source>
        <dbReference type="SAM" id="Phobius"/>
    </source>
</evidence>
<evidence type="ECO:0000313" key="2">
    <source>
        <dbReference type="EMBL" id="RWA05337.1"/>
    </source>
</evidence>
<name>A0A439CT37_9PEZI</name>
<accession>A0A439CT37</accession>
<evidence type="ECO:0008006" key="4">
    <source>
        <dbReference type="Google" id="ProtNLM"/>
    </source>
</evidence>
<keyword evidence="3" id="KW-1185">Reference proteome</keyword>
<gene>
    <name evidence="2" type="ORF">EKO27_g9764</name>
</gene>
<protein>
    <recommendedName>
        <fullName evidence="4">Receptor L-domain domain-containing protein</fullName>
    </recommendedName>
</protein>
<proteinExistence type="predicted"/>
<keyword evidence="1" id="KW-0472">Membrane</keyword>
<feature type="transmembrane region" description="Helical" evidence="1">
    <location>
        <begin position="291"/>
        <end position="315"/>
    </location>
</feature>
<organism evidence="2 3">
    <name type="scientific">Xylaria grammica</name>
    <dbReference type="NCBI Taxonomy" id="363999"/>
    <lineage>
        <taxon>Eukaryota</taxon>
        <taxon>Fungi</taxon>
        <taxon>Dikarya</taxon>
        <taxon>Ascomycota</taxon>
        <taxon>Pezizomycotina</taxon>
        <taxon>Sordariomycetes</taxon>
        <taxon>Xylariomycetidae</taxon>
        <taxon>Xylariales</taxon>
        <taxon>Xylariaceae</taxon>
        <taxon>Xylaria</taxon>
    </lineage>
</organism>
<reference evidence="2 3" key="1">
    <citation type="submission" date="2018-12" db="EMBL/GenBank/DDBJ databases">
        <title>Draft genome sequence of Xylaria grammica IHI A82.</title>
        <authorList>
            <person name="Buettner E."/>
            <person name="Kellner H."/>
        </authorList>
    </citation>
    <scope>NUCLEOTIDE SEQUENCE [LARGE SCALE GENOMIC DNA]</scope>
    <source>
        <strain evidence="2 3">IHI A82</strain>
    </source>
</reference>
<keyword evidence="1" id="KW-0812">Transmembrane</keyword>
<sequence>MPFVSADSLELWITGAGSLANFTIRNSTYFSNLILSDVASSGWPLSPNFASMNISKAGSISLDSCLPLNGLESADSLIGEFTLTNAAFINTVDSGNSDDESGTSVEVTNGMLLQSSYVDYSLMGGAEIPVRRIGTIGADLNITSNGNVHIAYDGLTGVRGRLSITDNWNCTINFDKLSTVGNIFFTNNTNTMLPLFPNLTTAGDIHISGFADTSSGPNLFPALKLASGNVVIETLNEVFDCSELISQLNKGIIHSLECNGRNYNRDISPSGLGNATTATAPKPNLSLSKGAWAGIGVGVGVVVIGILGAFIWLIFHYRSRLRKLQREAVGVSDETPPTEEPQQPQALQVREQVLQVREVDGRGIFREKPDDPLVEMFTQPTELPTNLLMRPQSWTKSETGELGWVR</sequence>
<keyword evidence="1" id="KW-1133">Transmembrane helix</keyword>
<dbReference type="AlphaFoldDB" id="A0A439CT37"/>
<comment type="caution">
    <text evidence="2">The sequence shown here is derived from an EMBL/GenBank/DDBJ whole genome shotgun (WGS) entry which is preliminary data.</text>
</comment>
<dbReference type="EMBL" id="RYZI01000452">
    <property type="protein sequence ID" value="RWA05337.1"/>
    <property type="molecule type" value="Genomic_DNA"/>
</dbReference>